<name>A0A427YVD4_9TREE</name>
<dbReference type="EMBL" id="RSCD01000001">
    <property type="protein sequence ID" value="RSH95104.1"/>
    <property type="molecule type" value="Genomic_DNA"/>
</dbReference>
<keyword evidence="2" id="KW-1185">Reference proteome</keyword>
<protein>
    <submittedName>
        <fullName evidence="1">Uncharacterized protein</fullName>
    </submittedName>
</protein>
<dbReference type="AlphaFoldDB" id="A0A427YVD4"/>
<dbReference type="OrthoDB" id="10460747at2759"/>
<reference evidence="1 2" key="1">
    <citation type="submission" date="2018-11" db="EMBL/GenBank/DDBJ databases">
        <title>Genome sequence of Saitozyma podzolica DSM 27192.</title>
        <authorList>
            <person name="Aliyu H."/>
            <person name="Gorte O."/>
            <person name="Ochsenreither K."/>
        </authorList>
    </citation>
    <scope>NUCLEOTIDE SEQUENCE [LARGE SCALE GENOMIC DNA]</scope>
    <source>
        <strain evidence="1 2">DSM 27192</strain>
    </source>
</reference>
<evidence type="ECO:0000313" key="2">
    <source>
        <dbReference type="Proteomes" id="UP000279259"/>
    </source>
</evidence>
<dbReference type="Proteomes" id="UP000279259">
    <property type="component" value="Unassembled WGS sequence"/>
</dbReference>
<sequence length="279" mass="30983">MTEELVASYRKSCPGLITYSEDTLVTFRVPRWKITFHPGRGGIIHHSYDTGFRLADDFDVESPPPLDPEPVWEGGCCRADLILVSSAFLLGSLEVDIRTIRRILEARTKADGQPITELSSDSTLPFGRDEFMSFAKGPGIHVQRLRLHDSQWTHQPLLSILDLSWLVDVVKDHMPNLAVLDLMLTGFPDGNDPPLDQSIPLSTRAYDGKLRRISILLHEVFPFGENPDQVPVFAIARNLACLGAPGCEYELEETVQGPDKTGQVFSTVSDLPMAMVTKA</sequence>
<accession>A0A427YVD4</accession>
<evidence type="ECO:0000313" key="1">
    <source>
        <dbReference type="EMBL" id="RSH95104.1"/>
    </source>
</evidence>
<proteinExistence type="predicted"/>
<comment type="caution">
    <text evidence="1">The sequence shown here is derived from an EMBL/GenBank/DDBJ whole genome shotgun (WGS) entry which is preliminary data.</text>
</comment>
<gene>
    <name evidence="1" type="ORF">EHS25_000190</name>
</gene>
<organism evidence="1 2">
    <name type="scientific">Saitozyma podzolica</name>
    <dbReference type="NCBI Taxonomy" id="1890683"/>
    <lineage>
        <taxon>Eukaryota</taxon>
        <taxon>Fungi</taxon>
        <taxon>Dikarya</taxon>
        <taxon>Basidiomycota</taxon>
        <taxon>Agaricomycotina</taxon>
        <taxon>Tremellomycetes</taxon>
        <taxon>Tremellales</taxon>
        <taxon>Trimorphomycetaceae</taxon>
        <taxon>Saitozyma</taxon>
    </lineage>
</organism>